<protein>
    <recommendedName>
        <fullName evidence="12">GPI transamidase subunit PIG-U</fullName>
    </recommendedName>
</protein>
<comment type="pathway">
    <text evidence="2">Glycolipid biosynthesis; glycosylphosphatidylinositol-anchor biosynthesis.</text>
</comment>
<dbReference type="PANTHER" id="PTHR13121:SF0">
    <property type="entry name" value="PHOSPHATIDYLINOSITOL GLYCAN ANCHOR BIOSYNTHESIS CLASS U PROTEIN"/>
    <property type="match status" value="1"/>
</dbReference>
<comment type="subcellular location">
    <subcellularLocation>
        <location evidence="1">Endoplasmic reticulum membrane</location>
        <topology evidence="1">Multi-pass membrane protein</topology>
    </subcellularLocation>
</comment>
<evidence type="ECO:0000256" key="1">
    <source>
        <dbReference type="ARBA" id="ARBA00004477"/>
    </source>
</evidence>
<keyword evidence="4" id="KW-0337">GPI-anchor biosynthesis</keyword>
<reference evidence="10" key="1">
    <citation type="submission" date="2023-03" db="EMBL/GenBank/DDBJ databases">
        <title>Mating type loci evolution in Malassezia.</title>
        <authorList>
            <person name="Coelho M.A."/>
        </authorList>
    </citation>
    <scope>NUCLEOTIDE SEQUENCE</scope>
    <source>
        <strain evidence="10">CBS 14135</strain>
    </source>
</reference>
<dbReference type="EMBL" id="CP119951">
    <property type="protein sequence ID" value="WFC93439.1"/>
    <property type="molecule type" value="Genomic_DNA"/>
</dbReference>
<feature type="transmembrane region" description="Helical" evidence="9">
    <location>
        <begin position="181"/>
        <end position="199"/>
    </location>
</feature>
<comment type="similarity">
    <text evidence="3">Belongs to the PIGU family.</text>
</comment>
<feature type="transmembrane region" description="Helical" evidence="9">
    <location>
        <begin position="288"/>
        <end position="306"/>
    </location>
</feature>
<dbReference type="PANTHER" id="PTHR13121">
    <property type="entry name" value="GPI TRANSAMIDASE COMPONENT PIG-U"/>
    <property type="match status" value="1"/>
</dbReference>
<keyword evidence="7 9" id="KW-1133">Transmembrane helix</keyword>
<evidence type="ECO:0000256" key="9">
    <source>
        <dbReference type="SAM" id="Phobius"/>
    </source>
</evidence>
<keyword evidence="8 9" id="KW-0472">Membrane</keyword>
<dbReference type="InterPro" id="IPR009600">
    <property type="entry name" value="PIG-U"/>
</dbReference>
<gene>
    <name evidence="10" type="ORF">MBRA1_000059</name>
</gene>
<sequence length="452" mass="49758">MKGVVAACAVAVGVRVLLSWWTQWGEDLTASTALATSMDRIELLREMHALLTAWHVDAHALWASLSVHHSPLLLVLGERFIQQPVCSAVLWIVMDVATGLALAAVVSRRAKQQPQTPFLTPAAVAAWYVVGSHSYWLNPYTIACCAAKSTATLRALLVAGSVLFAVFGASWGLAIAHTLGALLFLSPAMLTPALVLLGADSHTAYGRWRAHFGLRRSDAWWMWMRAVAVRMTAVLALGLLASLVLSRDMSGQFVRSVYGSRLLLDDLAPSSGLAWYFFVQMFEHFKTFYVLVVNVHMWAYMVPITIQFRSDPLFAVTVLYGIVCLFQNYPSLNDTALFIALWSVSAARLADCTSKANADLRHPMVTTLLVAYATLLMPAFHYLWLYAGSANANFSYAVNLVHALGVGSLVLDAVWAWSHERWERERPAVHAPPPDAPPTTSGVVRRRIVVQR</sequence>
<evidence type="ECO:0000256" key="6">
    <source>
        <dbReference type="ARBA" id="ARBA00022824"/>
    </source>
</evidence>
<keyword evidence="6" id="KW-0256">Endoplasmic reticulum</keyword>
<evidence type="ECO:0000313" key="10">
    <source>
        <dbReference type="EMBL" id="WFC93439.1"/>
    </source>
</evidence>
<keyword evidence="11" id="KW-1185">Reference proteome</keyword>
<keyword evidence="5 9" id="KW-0812">Transmembrane</keyword>
<dbReference type="AlphaFoldDB" id="A0AAF0DP55"/>
<evidence type="ECO:0000313" key="11">
    <source>
        <dbReference type="Proteomes" id="UP001216638"/>
    </source>
</evidence>
<proteinExistence type="inferred from homology"/>
<feature type="transmembrane region" description="Helical" evidence="9">
    <location>
        <begin position="313"/>
        <end position="329"/>
    </location>
</feature>
<dbReference type="GO" id="GO:0042765">
    <property type="term" value="C:GPI-anchor transamidase complex"/>
    <property type="evidence" value="ECO:0007669"/>
    <property type="project" value="InterPro"/>
</dbReference>
<accession>A0AAF0DP55</accession>
<evidence type="ECO:0008006" key="12">
    <source>
        <dbReference type="Google" id="ProtNLM"/>
    </source>
</evidence>
<dbReference type="Pfam" id="PF06728">
    <property type="entry name" value="PIG-U"/>
    <property type="match status" value="1"/>
</dbReference>
<evidence type="ECO:0000256" key="7">
    <source>
        <dbReference type="ARBA" id="ARBA00022989"/>
    </source>
</evidence>
<name>A0AAF0DP55_9BASI</name>
<feature type="transmembrane region" description="Helical" evidence="9">
    <location>
        <begin position="219"/>
        <end position="241"/>
    </location>
</feature>
<evidence type="ECO:0000256" key="5">
    <source>
        <dbReference type="ARBA" id="ARBA00022692"/>
    </source>
</evidence>
<evidence type="ECO:0000256" key="2">
    <source>
        <dbReference type="ARBA" id="ARBA00004687"/>
    </source>
</evidence>
<feature type="transmembrane region" description="Helical" evidence="9">
    <location>
        <begin position="88"/>
        <end position="106"/>
    </location>
</feature>
<evidence type="ECO:0000256" key="3">
    <source>
        <dbReference type="ARBA" id="ARBA00010026"/>
    </source>
</evidence>
<feature type="transmembrane region" description="Helical" evidence="9">
    <location>
        <begin position="156"/>
        <end position="174"/>
    </location>
</feature>
<organism evidence="10 11">
    <name type="scientific">Malassezia brasiliensis</name>
    <dbReference type="NCBI Taxonomy" id="1821822"/>
    <lineage>
        <taxon>Eukaryota</taxon>
        <taxon>Fungi</taxon>
        <taxon>Dikarya</taxon>
        <taxon>Basidiomycota</taxon>
        <taxon>Ustilaginomycotina</taxon>
        <taxon>Malasseziomycetes</taxon>
        <taxon>Malasseziales</taxon>
        <taxon>Malasseziaceae</taxon>
        <taxon>Malassezia</taxon>
    </lineage>
</organism>
<evidence type="ECO:0000256" key="8">
    <source>
        <dbReference type="ARBA" id="ARBA00023136"/>
    </source>
</evidence>
<evidence type="ECO:0000256" key="4">
    <source>
        <dbReference type="ARBA" id="ARBA00022502"/>
    </source>
</evidence>
<dbReference type="Proteomes" id="UP001216638">
    <property type="component" value="Chromosome 1"/>
</dbReference>
<dbReference type="GO" id="GO:0016255">
    <property type="term" value="P:attachment of GPI anchor to protein"/>
    <property type="evidence" value="ECO:0007669"/>
    <property type="project" value="InterPro"/>
</dbReference>
<dbReference type="GO" id="GO:0006506">
    <property type="term" value="P:GPI anchor biosynthetic process"/>
    <property type="evidence" value="ECO:0007669"/>
    <property type="project" value="UniProtKB-KW"/>
</dbReference>
<feature type="transmembrane region" description="Helical" evidence="9">
    <location>
        <begin position="364"/>
        <end position="384"/>
    </location>
</feature>
<feature type="transmembrane region" description="Helical" evidence="9">
    <location>
        <begin position="118"/>
        <end position="136"/>
    </location>
</feature>